<comment type="caution">
    <text evidence="1">The sequence shown here is derived from an EMBL/GenBank/DDBJ whole genome shotgun (WGS) entry which is preliminary data.</text>
</comment>
<dbReference type="Proteomes" id="UP001500752">
    <property type="component" value="Unassembled WGS sequence"/>
</dbReference>
<keyword evidence="2" id="KW-1185">Reference proteome</keyword>
<protein>
    <submittedName>
        <fullName evidence="1">GatB/YqeY domain-containing protein</fullName>
    </submittedName>
</protein>
<dbReference type="PANTHER" id="PTHR28055">
    <property type="entry name" value="ALTERED INHERITANCE OF MITOCHONDRIA PROTEIN 41, MITOCHONDRIAL"/>
    <property type="match status" value="1"/>
</dbReference>
<dbReference type="InterPro" id="IPR042184">
    <property type="entry name" value="YqeY/Aim41_N"/>
</dbReference>
<organism evidence="1 2">
    <name type="scientific">Arthrobacter ginkgonis</name>
    <dbReference type="NCBI Taxonomy" id="1630594"/>
    <lineage>
        <taxon>Bacteria</taxon>
        <taxon>Bacillati</taxon>
        <taxon>Actinomycetota</taxon>
        <taxon>Actinomycetes</taxon>
        <taxon>Micrococcales</taxon>
        <taxon>Micrococcaceae</taxon>
        <taxon>Arthrobacter</taxon>
    </lineage>
</organism>
<dbReference type="InterPro" id="IPR003789">
    <property type="entry name" value="Asn/Gln_tRNA_amidoTrase-B-like"/>
</dbReference>
<dbReference type="SUPFAM" id="SSF89095">
    <property type="entry name" value="GatB/YqeY motif"/>
    <property type="match status" value="1"/>
</dbReference>
<reference evidence="2" key="1">
    <citation type="journal article" date="2019" name="Int. J. Syst. Evol. Microbiol.">
        <title>The Global Catalogue of Microorganisms (GCM) 10K type strain sequencing project: providing services to taxonomists for standard genome sequencing and annotation.</title>
        <authorList>
            <consortium name="The Broad Institute Genomics Platform"/>
            <consortium name="The Broad Institute Genome Sequencing Center for Infectious Disease"/>
            <person name="Wu L."/>
            <person name="Ma J."/>
        </authorList>
    </citation>
    <scope>NUCLEOTIDE SEQUENCE [LARGE SCALE GENOMIC DNA]</scope>
    <source>
        <strain evidence="2">JCM 30742</strain>
    </source>
</reference>
<evidence type="ECO:0000313" key="2">
    <source>
        <dbReference type="Proteomes" id="UP001500752"/>
    </source>
</evidence>
<dbReference type="InterPro" id="IPR023168">
    <property type="entry name" value="GatB_Yqey_C_2"/>
</dbReference>
<dbReference type="Gene3D" id="1.10.10.410">
    <property type="match status" value="1"/>
</dbReference>
<gene>
    <name evidence="1" type="ORF">GCM10023081_41270</name>
</gene>
<dbReference type="PANTHER" id="PTHR28055:SF1">
    <property type="entry name" value="ALTERED INHERITANCE OF MITOCHONDRIA PROTEIN 41, MITOCHONDRIAL"/>
    <property type="match status" value="1"/>
</dbReference>
<sequence>MTTLKEQLQADVVGHMKAGNRTALVTVRNVLGEITTREKSGKTPVELDDAQVTALLQKEAAKRRDTARIYTEAGEAERAAAEIAEAEIIEAYLPVPLTEAEVEAIVDEAIAALEAEGTELSPRQMGVVMKPVTAKVAGRFDGKAVSEIVRRRLLP</sequence>
<proteinExistence type="predicted"/>
<dbReference type="Pfam" id="PF09424">
    <property type="entry name" value="YqeY"/>
    <property type="match status" value="1"/>
</dbReference>
<evidence type="ECO:0000313" key="1">
    <source>
        <dbReference type="EMBL" id="GAA3700288.1"/>
    </source>
</evidence>
<name>A0ABP7D3L2_9MICC</name>
<accession>A0ABP7D3L2</accession>
<dbReference type="InterPro" id="IPR019004">
    <property type="entry name" value="YqeY/Aim41"/>
</dbReference>
<dbReference type="EMBL" id="BAABEO010000028">
    <property type="protein sequence ID" value="GAA3700288.1"/>
    <property type="molecule type" value="Genomic_DNA"/>
</dbReference>
<dbReference type="RefSeq" id="WP_345153852.1">
    <property type="nucleotide sequence ID" value="NZ_BAABEO010000028.1"/>
</dbReference>
<dbReference type="Gene3D" id="1.10.1510.10">
    <property type="entry name" value="Uncharacterised protein YqeY/AIM41 PF09424, N-terminal domain"/>
    <property type="match status" value="1"/>
</dbReference>